<dbReference type="GeneID" id="9683868"/>
<name>C1MT53_MICPC</name>
<dbReference type="PROSITE" id="PS51790">
    <property type="entry name" value="MSRB"/>
    <property type="match status" value="1"/>
</dbReference>
<keyword evidence="2 3" id="KW-0560">Oxidoreductase</keyword>
<gene>
    <name evidence="5" type="ORF">MICPUCDRAFT_17217</name>
</gene>
<dbReference type="PANTHER" id="PTHR10173:SF57">
    <property type="entry name" value="PEPTIDE-METHIONINE (R)-S-OXIDE REDUCTASE"/>
    <property type="match status" value="1"/>
</dbReference>
<dbReference type="SUPFAM" id="SSF51316">
    <property type="entry name" value="Mss4-like"/>
    <property type="match status" value="1"/>
</dbReference>
<dbReference type="OMA" id="RHCINGV"/>
<proteinExistence type="inferred from homology"/>
<dbReference type="InterPro" id="IPR028427">
    <property type="entry name" value="Met_Sox_Rdtase_MsrB"/>
</dbReference>
<keyword evidence="3" id="KW-0479">Metal-binding</keyword>
<dbReference type="GO" id="GO:0033743">
    <property type="term" value="F:peptide-methionine (R)-S-oxide reductase activity"/>
    <property type="evidence" value="ECO:0007669"/>
    <property type="project" value="UniProtKB-EC"/>
</dbReference>
<dbReference type="Pfam" id="PF01641">
    <property type="entry name" value="SelR"/>
    <property type="match status" value="1"/>
</dbReference>
<comment type="cofactor">
    <cofactor evidence="3">
        <name>Zn(2+)</name>
        <dbReference type="ChEBI" id="CHEBI:29105"/>
    </cofactor>
    <text evidence="3">Binds 1 zinc ion per subunit.</text>
</comment>
<keyword evidence="3" id="KW-0862">Zinc</keyword>
<dbReference type="OrthoDB" id="44061at2759"/>
<dbReference type="EC" id="1.8.4.12" evidence="3"/>
<dbReference type="RefSeq" id="XP_003058803.1">
    <property type="nucleotide sequence ID" value="XM_003058757.1"/>
</dbReference>
<dbReference type="GO" id="GO:0046872">
    <property type="term" value="F:metal ion binding"/>
    <property type="evidence" value="ECO:0007669"/>
    <property type="project" value="UniProtKB-KW"/>
</dbReference>
<reference evidence="5 6" key="1">
    <citation type="journal article" date="2009" name="Science">
        <title>Green evolution and dynamic adaptations revealed by genomes of the marine picoeukaryotes Micromonas.</title>
        <authorList>
            <person name="Worden A.Z."/>
            <person name="Lee J.H."/>
            <person name="Mock T."/>
            <person name="Rouze P."/>
            <person name="Simmons M.P."/>
            <person name="Aerts A.L."/>
            <person name="Allen A.E."/>
            <person name="Cuvelier M.L."/>
            <person name="Derelle E."/>
            <person name="Everett M.V."/>
            <person name="Foulon E."/>
            <person name="Grimwood J."/>
            <person name="Gundlach H."/>
            <person name="Henrissat B."/>
            <person name="Napoli C."/>
            <person name="McDonald S.M."/>
            <person name="Parker M.S."/>
            <person name="Rombauts S."/>
            <person name="Salamov A."/>
            <person name="Von Dassow P."/>
            <person name="Badger J.H."/>
            <person name="Coutinho P.M."/>
            <person name="Demir E."/>
            <person name="Dubchak I."/>
            <person name="Gentemann C."/>
            <person name="Eikrem W."/>
            <person name="Gready J.E."/>
            <person name="John U."/>
            <person name="Lanier W."/>
            <person name="Lindquist E.A."/>
            <person name="Lucas S."/>
            <person name="Mayer K.F."/>
            <person name="Moreau H."/>
            <person name="Not F."/>
            <person name="Otillar R."/>
            <person name="Panaud O."/>
            <person name="Pangilinan J."/>
            <person name="Paulsen I."/>
            <person name="Piegu B."/>
            <person name="Poliakov A."/>
            <person name="Robbens S."/>
            <person name="Schmutz J."/>
            <person name="Toulza E."/>
            <person name="Wyss T."/>
            <person name="Zelensky A."/>
            <person name="Zhou K."/>
            <person name="Armbrust E.V."/>
            <person name="Bhattacharya D."/>
            <person name="Goodenough U.W."/>
            <person name="Van de Peer Y."/>
            <person name="Grigoriev I.V."/>
        </authorList>
    </citation>
    <scope>NUCLEOTIDE SEQUENCE [LARGE SCALE GENOMIC DNA]</scope>
    <source>
        <strain evidence="5 6">CCMP1545</strain>
    </source>
</reference>
<organism evidence="6">
    <name type="scientific">Micromonas pusilla (strain CCMP1545)</name>
    <name type="common">Picoplanktonic green alga</name>
    <dbReference type="NCBI Taxonomy" id="564608"/>
    <lineage>
        <taxon>Eukaryota</taxon>
        <taxon>Viridiplantae</taxon>
        <taxon>Chlorophyta</taxon>
        <taxon>Mamiellophyceae</taxon>
        <taxon>Mamiellales</taxon>
        <taxon>Mamiellaceae</taxon>
        <taxon>Micromonas</taxon>
    </lineage>
</organism>
<dbReference type="PANTHER" id="PTHR10173">
    <property type="entry name" value="METHIONINE SULFOXIDE REDUCTASE"/>
    <property type="match status" value="1"/>
</dbReference>
<dbReference type="Proteomes" id="UP000001876">
    <property type="component" value="Unassembled WGS sequence"/>
</dbReference>
<evidence type="ECO:0000259" key="4">
    <source>
        <dbReference type="PROSITE" id="PS51790"/>
    </source>
</evidence>
<evidence type="ECO:0000313" key="6">
    <source>
        <dbReference type="Proteomes" id="UP000001876"/>
    </source>
</evidence>
<sequence>MSDDEWRAKLDPFAYQVLRREATERPFSSPLYNEKRAGTFVCAGCGSELFDMSTKYDSGTGWPSFYAPISADAVTEVPDYSIVFLPRTEVRCAKCQGHLGHVFNDGPRETTGLRYCMNGVSLAFESAA</sequence>
<dbReference type="Gene3D" id="2.170.150.20">
    <property type="entry name" value="Peptide methionine sulfoxide reductase"/>
    <property type="match status" value="1"/>
</dbReference>
<dbReference type="GO" id="GO:0006979">
    <property type="term" value="P:response to oxidative stress"/>
    <property type="evidence" value="ECO:0007669"/>
    <property type="project" value="InterPro"/>
</dbReference>
<feature type="domain" description="MsrB" evidence="4">
    <location>
        <begin position="3"/>
        <end position="127"/>
    </location>
</feature>
<dbReference type="GO" id="GO:0005737">
    <property type="term" value="C:cytoplasm"/>
    <property type="evidence" value="ECO:0007669"/>
    <property type="project" value="TreeGrafter"/>
</dbReference>
<evidence type="ECO:0000256" key="2">
    <source>
        <dbReference type="ARBA" id="ARBA00023002"/>
    </source>
</evidence>
<evidence type="ECO:0000256" key="1">
    <source>
        <dbReference type="ARBA" id="ARBA00007174"/>
    </source>
</evidence>
<dbReference type="eggNOG" id="KOG0856">
    <property type="taxonomic scope" value="Eukaryota"/>
</dbReference>
<evidence type="ECO:0000256" key="3">
    <source>
        <dbReference type="RuleBase" id="RU365044"/>
    </source>
</evidence>
<comment type="function">
    <text evidence="3">Catalyzes the reduction of methionine sulfoxide (MetSO) to methionine in proteins. Plays a protective role against oxidative stress by restoring activity to proteins that have been inactivated by methionine oxidation. MSRB family specifically reduces the MetSO R-enantiomer.</text>
</comment>
<accession>C1MT53</accession>
<comment type="catalytic activity">
    <reaction evidence="3">
        <text>L-methionyl-[protein] + [thioredoxin]-disulfide + H2O = L-methionyl-(R)-S-oxide-[protein] + [thioredoxin]-dithiol</text>
        <dbReference type="Rhea" id="RHEA:24164"/>
        <dbReference type="Rhea" id="RHEA-COMP:10698"/>
        <dbReference type="Rhea" id="RHEA-COMP:10700"/>
        <dbReference type="Rhea" id="RHEA-COMP:12313"/>
        <dbReference type="Rhea" id="RHEA-COMP:12314"/>
        <dbReference type="ChEBI" id="CHEBI:15377"/>
        <dbReference type="ChEBI" id="CHEBI:16044"/>
        <dbReference type="ChEBI" id="CHEBI:29950"/>
        <dbReference type="ChEBI" id="CHEBI:45764"/>
        <dbReference type="ChEBI" id="CHEBI:50058"/>
        <dbReference type="EC" id="1.8.4.12"/>
    </reaction>
</comment>
<comment type="similarity">
    <text evidence="1 3">Belongs to the MsrB Met sulfoxide reductase family.</text>
</comment>
<keyword evidence="6" id="KW-1185">Reference proteome</keyword>
<dbReference type="InterPro" id="IPR011057">
    <property type="entry name" value="Mss4-like_sf"/>
</dbReference>
<dbReference type="InterPro" id="IPR002579">
    <property type="entry name" value="Met_Sox_Rdtase_MsrB_dom"/>
</dbReference>
<dbReference type="EMBL" id="GG663739">
    <property type="protein sequence ID" value="EEH57258.1"/>
    <property type="molecule type" value="Genomic_DNA"/>
</dbReference>
<dbReference type="GO" id="GO:0030091">
    <property type="term" value="P:protein repair"/>
    <property type="evidence" value="ECO:0007669"/>
    <property type="project" value="InterPro"/>
</dbReference>
<dbReference type="AlphaFoldDB" id="C1MT53"/>
<protein>
    <recommendedName>
        <fullName evidence="3">Peptide-methionine (R)-S-oxide reductase</fullName>
        <ecNumber evidence="3">1.8.4.12</ecNumber>
    </recommendedName>
</protein>
<dbReference type="STRING" id="564608.C1MT53"/>
<dbReference type="NCBIfam" id="TIGR00357">
    <property type="entry name" value="peptide-methionine (R)-S-oxide reductase MsrB"/>
    <property type="match status" value="1"/>
</dbReference>
<evidence type="ECO:0000313" key="5">
    <source>
        <dbReference type="EMBL" id="EEH57258.1"/>
    </source>
</evidence>
<dbReference type="KEGG" id="mpp:MICPUCDRAFT_17217"/>